<comment type="similarity">
    <text evidence="1">Belongs to the short-chain dehydrogenases/reductases (SDR) family.</text>
</comment>
<dbReference type="InterPro" id="IPR036291">
    <property type="entry name" value="NAD(P)-bd_dom_sf"/>
</dbReference>
<name>A0ABZ1J923_9ACTN</name>
<dbReference type="RefSeq" id="WP_328936867.1">
    <property type="nucleotide sequence ID" value="NZ_CP108133.1"/>
</dbReference>
<dbReference type="EMBL" id="CP108133">
    <property type="protein sequence ID" value="WTP47905.1"/>
    <property type="molecule type" value="Genomic_DNA"/>
</dbReference>
<evidence type="ECO:0000256" key="2">
    <source>
        <dbReference type="ARBA" id="ARBA00023002"/>
    </source>
</evidence>
<dbReference type="PRINTS" id="PR00081">
    <property type="entry name" value="GDHRDH"/>
</dbReference>
<dbReference type="PANTHER" id="PTHR24320">
    <property type="entry name" value="RETINOL DEHYDROGENASE"/>
    <property type="match status" value="1"/>
</dbReference>
<dbReference type="NCBIfam" id="NF004845">
    <property type="entry name" value="PRK06196.1"/>
    <property type="match status" value="1"/>
</dbReference>
<evidence type="ECO:0000313" key="4">
    <source>
        <dbReference type="Proteomes" id="UP001432166"/>
    </source>
</evidence>
<dbReference type="SUPFAM" id="SSF51735">
    <property type="entry name" value="NAD(P)-binding Rossmann-fold domains"/>
    <property type="match status" value="1"/>
</dbReference>
<keyword evidence="4" id="KW-1185">Reference proteome</keyword>
<dbReference type="PANTHER" id="PTHR24320:SF148">
    <property type="entry name" value="NAD(P)-BINDING ROSSMANN-FOLD SUPERFAMILY PROTEIN"/>
    <property type="match status" value="1"/>
</dbReference>
<organism evidence="3 4">
    <name type="scientific">Streptomyces tauricus</name>
    <dbReference type="NCBI Taxonomy" id="68274"/>
    <lineage>
        <taxon>Bacteria</taxon>
        <taxon>Bacillati</taxon>
        <taxon>Actinomycetota</taxon>
        <taxon>Actinomycetes</taxon>
        <taxon>Kitasatosporales</taxon>
        <taxon>Streptomycetaceae</taxon>
        <taxon>Streptomyces</taxon>
        <taxon>Streptomyces aurantiacus group</taxon>
    </lineage>
</organism>
<protein>
    <submittedName>
        <fullName evidence="3">SDR family NAD(P)-dependent oxidoreductase</fullName>
    </submittedName>
</protein>
<accession>A0ABZ1J923</accession>
<keyword evidence="2" id="KW-0560">Oxidoreductase</keyword>
<dbReference type="Proteomes" id="UP001432166">
    <property type="component" value="Chromosome"/>
</dbReference>
<proteinExistence type="inferred from homology"/>
<evidence type="ECO:0000256" key="1">
    <source>
        <dbReference type="ARBA" id="ARBA00006484"/>
    </source>
</evidence>
<gene>
    <name evidence="3" type="ORF">OG288_05955</name>
</gene>
<sequence length="320" mass="33939">MTTAQHKIGSGFDRHSTADDVLAGIDLTGKLAIVTGGYSGLGLETTRALSKAGARVVVPARRPAVAEEAVAGIDGVEVDELDLGDLESVRAFADRFLASGRTVDLVIDNAGIMVCPETRVGPGWEAQFATNHLGHFALVNRLWPAIAPGGARIVSVSSTGHHTSDIRWDDPHWNHGTYDKWEAYGQAKTANVLFAVRLDALGKDSGVRAFALHPGGILTPLQRHLPKQEMVERGWIDENGTPLNPEGFKSPEQGAATQVWAATSPQLSGMGGVYCEDCDIAELAPADGTRVGVREYAIDPASAARLWDLSAELTGVNAFA</sequence>
<dbReference type="Pfam" id="PF00106">
    <property type="entry name" value="adh_short"/>
    <property type="match status" value="1"/>
</dbReference>
<dbReference type="Gene3D" id="3.40.50.720">
    <property type="entry name" value="NAD(P)-binding Rossmann-like Domain"/>
    <property type="match status" value="1"/>
</dbReference>
<dbReference type="InterPro" id="IPR002347">
    <property type="entry name" value="SDR_fam"/>
</dbReference>
<evidence type="ECO:0000313" key="3">
    <source>
        <dbReference type="EMBL" id="WTP47905.1"/>
    </source>
</evidence>
<reference evidence="3" key="1">
    <citation type="submission" date="2022-10" db="EMBL/GenBank/DDBJ databases">
        <title>The complete genomes of actinobacterial strains from the NBC collection.</title>
        <authorList>
            <person name="Joergensen T.S."/>
            <person name="Alvarez Arevalo M."/>
            <person name="Sterndorff E.B."/>
            <person name="Faurdal D."/>
            <person name="Vuksanovic O."/>
            <person name="Mourched A.-S."/>
            <person name="Charusanti P."/>
            <person name="Shaw S."/>
            <person name="Blin K."/>
            <person name="Weber T."/>
        </authorList>
    </citation>
    <scope>NUCLEOTIDE SEQUENCE</scope>
    <source>
        <strain evidence="3">NBC_00189</strain>
    </source>
</reference>